<reference evidence="2 3" key="1">
    <citation type="submission" date="2017-09" db="EMBL/GenBank/DDBJ databases">
        <title>Depth-based differentiation of microbial function through sediment-hosted aquifers and enrichment of novel symbionts in the deep terrestrial subsurface.</title>
        <authorList>
            <person name="Probst A.J."/>
            <person name="Ladd B."/>
            <person name="Jarett J.K."/>
            <person name="Geller-Mcgrath D.E."/>
            <person name="Sieber C.M."/>
            <person name="Emerson J.B."/>
            <person name="Anantharaman K."/>
            <person name="Thomas B.C."/>
            <person name="Malmstrom R."/>
            <person name="Stieglmeier M."/>
            <person name="Klingl A."/>
            <person name="Woyke T."/>
            <person name="Ryan C.M."/>
            <person name="Banfield J.F."/>
        </authorList>
    </citation>
    <scope>NUCLEOTIDE SEQUENCE [LARGE SCALE GENOMIC DNA]</scope>
    <source>
        <strain evidence="2">CG22_combo_CG10-13_8_21_14_all_35_9</strain>
    </source>
</reference>
<dbReference type="EMBL" id="PCTB01000058">
    <property type="protein sequence ID" value="PIP62610.1"/>
    <property type="molecule type" value="Genomic_DNA"/>
</dbReference>
<accession>A0A2H0BZY7</accession>
<proteinExistence type="predicted"/>
<organism evidence="2 3">
    <name type="scientific">Candidatus Roizmanbacteria bacterium CG22_combo_CG10-13_8_21_14_all_35_9</name>
    <dbReference type="NCBI Taxonomy" id="1974861"/>
    <lineage>
        <taxon>Bacteria</taxon>
        <taxon>Candidatus Roizmaniibacteriota</taxon>
    </lineage>
</organism>
<evidence type="ECO:0000313" key="2">
    <source>
        <dbReference type="EMBL" id="PIP62610.1"/>
    </source>
</evidence>
<keyword evidence="1" id="KW-0175">Coiled coil</keyword>
<sequence length="214" mass="23989">MKRIVIVLVLIFVLFGIKTTEAAKVWTKKGDVIIGEIVEMTEEKLVIKTRFGIIELLKKDVEKIEEIEKGKKEKELPQVKRQLKETKKEAKIGLGVNWLGFQTRYKISEKWAGEAKISFADNNWTLGGRGYYFLKEIPGNIPVLLYSGGEFGLIFSTYLTGGLLTGGFVGSEFLINQHVGLNGDLGLYLVGLWSRIGSCSDIGVILNFGVIYYF</sequence>
<feature type="coiled-coil region" evidence="1">
    <location>
        <begin position="54"/>
        <end position="89"/>
    </location>
</feature>
<comment type="caution">
    <text evidence="2">The sequence shown here is derived from an EMBL/GenBank/DDBJ whole genome shotgun (WGS) entry which is preliminary data.</text>
</comment>
<dbReference type="Proteomes" id="UP000231021">
    <property type="component" value="Unassembled WGS sequence"/>
</dbReference>
<protein>
    <submittedName>
        <fullName evidence="2">Uncharacterized protein</fullName>
    </submittedName>
</protein>
<gene>
    <name evidence="2" type="ORF">COW98_03105</name>
</gene>
<evidence type="ECO:0000313" key="3">
    <source>
        <dbReference type="Proteomes" id="UP000231021"/>
    </source>
</evidence>
<dbReference type="AlphaFoldDB" id="A0A2H0BZY7"/>
<name>A0A2H0BZY7_9BACT</name>
<evidence type="ECO:0000256" key="1">
    <source>
        <dbReference type="SAM" id="Coils"/>
    </source>
</evidence>